<gene>
    <name evidence="2" type="ORF">UFOVP1569_1</name>
</gene>
<evidence type="ECO:0000256" key="1">
    <source>
        <dbReference type="SAM" id="MobiDB-lite"/>
    </source>
</evidence>
<proteinExistence type="predicted"/>
<name>A0A6J7XNQ1_9CAUD</name>
<sequence length="87" mass="8885">DVSVVAAGAYPQTDVKAVRALLRAAADRGLIPNLLDTSQPETVGGDSVEQHAGGTVESDTGGRQAIQNLQAAKAKTKAALHNHSKGL</sequence>
<protein>
    <submittedName>
        <fullName evidence="2">Uncharacterized protein</fullName>
    </submittedName>
</protein>
<dbReference type="EMBL" id="LR798409">
    <property type="protein sequence ID" value="CAB5229614.1"/>
    <property type="molecule type" value="Genomic_DNA"/>
</dbReference>
<accession>A0A6J7XNQ1</accession>
<organism evidence="2">
    <name type="scientific">uncultured Caudovirales phage</name>
    <dbReference type="NCBI Taxonomy" id="2100421"/>
    <lineage>
        <taxon>Viruses</taxon>
        <taxon>Duplodnaviria</taxon>
        <taxon>Heunggongvirae</taxon>
        <taxon>Uroviricota</taxon>
        <taxon>Caudoviricetes</taxon>
        <taxon>Peduoviridae</taxon>
        <taxon>Maltschvirus</taxon>
        <taxon>Maltschvirus maltsch</taxon>
    </lineage>
</organism>
<feature type="non-terminal residue" evidence="2">
    <location>
        <position position="1"/>
    </location>
</feature>
<feature type="region of interest" description="Disordered" evidence="1">
    <location>
        <begin position="36"/>
        <end position="61"/>
    </location>
</feature>
<evidence type="ECO:0000313" key="2">
    <source>
        <dbReference type="EMBL" id="CAB5229614.1"/>
    </source>
</evidence>
<reference evidence="2" key="1">
    <citation type="submission" date="2020-05" db="EMBL/GenBank/DDBJ databases">
        <authorList>
            <person name="Chiriac C."/>
            <person name="Salcher M."/>
            <person name="Ghai R."/>
            <person name="Kavagutti S V."/>
        </authorList>
    </citation>
    <scope>NUCLEOTIDE SEQUENCE</scope>
</reference>